<accession>A0A840ZDZ8</accession>
<keyword evidence="3" id="KW-1185">Reference proteome</keyword>
<organism evidence="2 3">
    <name type="scientific">Methylorubrum rhodinum</name>
    <dbReference type="NCBI Taxonomy" id="29428"/>
    <lineage>
        <taxon>Bacteria</taxon>
        <taxon>Pseudomonadati</taxon>
        <taxon>Pseudomonadota</taxon>
        <taxon>Alphaproteobacteria</taxon>
        <taxon>Hyphomicrobiales</taxon>
        <taxon>Methylobacteriaceae</taxon>
        <taxon>Methylorubrum</taxon>
    </lineage>
</organism>
<proteinExistence type="predicted"/>
<evidence type="ECO:0000256" key="1">
    <source>
        <dbReference type="SAM" id="Phobius"/>
    </source>
</evidence>
<keyword evidence="1" id="KW-0812">Transmembrane</keyword>
<dbReference type="RefSeq" id="WP_183565320.1">
    <property type="nucleotide sequence ID" value="NZ_JACHOP010000002.1"/>
</dbReference>
<comment type="caution">
    <text evidence="2">The sequence shown here is derived from an EMBL/GenBank/DDBJ whole genome shotgun (WGS) entry which is preliminary data.</text>
</comment>
<dbReference type="EMBL" id="JACHOP010000002">
    <property type="protein sequence ID" value="MBB5756142.1"/>
    <property type="molecule type" value="Genomic_DNA"/>
</dbReference>
<dbReference type="AlphaFoldDB" id="A0A840ZDZ8"/>
<protein>
    <recommendedName>
        <fullName evidence="4">Transmembrane protein</fullName>
    </recommendedName>
</protein>
<dbReference type="Proteomes" id="UP000583454">
    <property type="component" value="Unassembled WGS sequence"/>
</dbReference>
<name>A0A840ZDZ8_9HYPH</name>
<evidence type="ECO:0000313" key="3">
    <source>
        <dbReference type="Proteomes" id="UP000583454"/>
    </source>
</evidence>
<feature type="transmembrane region" description="Helical" evidence="1">
    <location>
        <begin position="203"/>
        <end position="221"/>
    </location>
</feature>
<feature type="transmembrane region" description="Helical" evidence="1">
    <location>
        <begin position="172"/>
        <end position="197"/>
    </location>
</feature>
<reference evidence="2 3" key="1">
    <citation type="submission" date="2020-08" db="EMBL/GenBank/DDBJ databases">
        <title>Genomic Encyclopedia of Type Strains, Phase IV (KMG-IV): sequencing the most valuable type-strain genomes for metagenomic binning, comparative biology and taxonomic classification.</title>
        <authorList>
            <person name="Goeker M."/>
        </authorList>
    </citation>
    <scope>NUCLEOTIDE SEQUENCE [LARGE SCALE GENOMIC DNA]</scope>
    <source>
        <strain evidence="2 3">DSM 2163</strain>
    </source>
</reference>
<evidence type="ECO:0008006" key="4">
    <source>
        <dbReference type="Google" id="ProtNLM"/>
    </source>
</evidence>
<feature type="transmembrane region" description="Helical" evidence="1">
    <location>
        <begin position="146"/>
        <end position="165"/>
    </location>
</feature>
<gene>
    <name evidence="2" type="ORF">HNR00_000838</name>
</gene>
<sequence length="246" mass="26785">MAGSAWAFPPASLKRVEPILLPDGQQGTMRIVVGDGLLFDRVRIAILDAQSRLIARGPRTYQLSLVCDGPLRCYGYDHGSGEVIAPDPATFGKDGPVVRPVDDRDDLTEIDDDATAWGVTVRPATWREWLFAEWAAFRAVSLLEPAFYATLGTIAGLCFVGFRAPGRTGLEFLFWLVGLALRVTLCAGVALVVFVILITTDPITSVVLYPFFAGVLLAWLLGPRINRRLRSALVNARRRAPPAPAP</sequence>
<keyword evidence="1" id="KW-1133">Transmembrane helix</keyword>
<keyword evidence="1" id="KW-0472">Membrane</keyword>
<evidence type="ECO:0000313" key="2">
    <source>
        <dbReference type="EMBL" id="MBB5756142.1"/>
    </source>
</evidence>